<keyword evidence="1" id="KW-0863">Zinc-finger</keyword>
<evidence type="ECO:0000256" key="2">
    <source>
        <dbReference type="SAM" id="MobiDB-lite"/>
    </source>
</evidence>
<evidence type="ECO:0000313" key="5">
    <source>
        <dbReference type="Proteomes" id="UP001283341"/>
    </source>
</evidence>
<evidence type="ECO:0000313" key="4">
    <source>
        <dbReference type="EMBL" id="KAK3331329.1"/>
    </source>
</evidence>
<comment type="caution">
    <text evidence="4">The sequence shown here is derived from an EMBL/GenBank/DDBJ whole genome shotgun (WGS) entry which is preliminary data.</text>
</comment>
<evidence type="ECO:0000256" key="1">
    <source>
        <dbReference type="PROSITE-ProRule" id="PRU00042"/>
    </source>
</evidence>
<dbReference type="GO" id="GO:0008270">
    <property type="term" value="F:zinc ion binding"/>
    <property type="evidence" value="ECO:0007669"/>
    <property type="project" value="UniProtKB-KW"/>
</dbReference>
<protein>
    <recommendedName>
        <fullName evidence="3">C2H2-type domain-containing protein</fullName>
    </recommendedName>
</protein>
<dbReference type="PANTHER" id="PTHR38166:SF1">
    <property type="entry name" value="C2H2-TYPE DOMAIN-CONTAINING PROTEIN"/>
    <property type="match status" value="1"/>
</dbReference>
<feature type="domain" description="C2H2-type" evidence="3">
    <location>
        <begin position="120"/>
        <end position="141"/>
    </location>
</feature>
<dbReference type="AlphaFoldDB" id="A0AAE0IU70"/>
<sequence>MEDFVVRSRAGSQGSSTNNGGPSDGAPRGDGQEPATGNGARKRSRDQDGEDGSSRDQDDGPIKLQRIQSPSPSTTPRKLACPYFRNNPEHHRQYRSCAGPGWASVHRVKEHVYRRHSKAIRCVRCGETFETNTALEEHYRLPERCEVKTMGLQPEELTLEQEKALRKRKKFASEEEKWRDMYRILFPSVDDDNDDDDAIPSPYYDDAPVQFADEFQRYEQYLHRELPQLVRRRLEEAVSGFTTPLENQLRSQLVDIVRNSQSELFRSYRPAAPTAITGMPRGEPRESSLGSLAFPPPSFGIIPNLESATVSTHHATSTTQLDFSALIDFSAYGEPPSMDEELARFSSTQVSSWAAETAITNFNNQTIFSDSGYGSRSNVDFQPSWGDDAAEMSDAAGKGKETQIPNLASDVNDCYEDY</sequence>
<keyword evidence="5" id="KW-1185">Reference proteome</keyword>
<keyword evidence="1" id="KW-0862">Zinc</keyword>
<evidence type="ECO:0000259" key="3">
    <source>
        <dbReference type="PROSITE" id="PS50157"/>
    </source>
</evidence>
<dbReference type="Proteomes" id="UP001283341">
    <property type="component" value="Unassembled WGS sequence"/>
</dbReference>
<dbReference type="PANTHER" id="PTHR38166">
    <property type="entry name" value="C2H2-TYPE DOMAIN-CONTAINING PROTEIN-RELATED"/>
    <property type="match status" value="1"/>
</dbReference>
<name>A0AAE0IU70_9PEZI</name>
<feature type="compositionally biased region" description="Basic and acidic residues" evidence="2">
    <location>
        <begin position="52"/>
        <end position="61"/>
    </location>
</feature>
<reference evidence="4" key="1">
    <citation type="journal article" date="2023" name="Mol. Phylogenet. Evol.">
        <title>Genome-scale phylogeny and comparative genomics of the fungal order Sordariales.</title>
        <authorList>
            <person name="Hensen N."/>
            <person name="Bonometti L."/>
            <person name="Westerberg I."/>
            <person name="Brannstrom I.O."/>
            <person name="Guillou S."/>
            <person name="Cros-Aarteil S."/>
            <person name="Calhoun S."/>
            <person name="Haridas S."/>
            <person name="Kuo A."/>
            <person name="Mondo S."/>
            <person name="Pangilinan J."/>
            <person name="Riley R."/>
            <person name="LaButti K."/>
            <person name="Andreopoulos B."/>
            <person name="Lipzen A."/>
            <person name="Chen C."/>
            <person name="Yan M."/>
            <person name="Daum C."/>
            <person name="Ng V."/>
            <person name="Clum A."/>
            <person name="Steindorff A."/>
            <person name="Ohm R.A."/>
            <person name="Martin F."/>
            <person name="Silar P."/>
            <person name="Natvig D.O."/>
            <person name="Lalanne C."/>
            <person name="Gautier V."/>
            <person name="Ament-Velasquez S.L."/>
            <person name="Kruys A."/>
            <person name="Hutchinson M.I."/>
            <person name="Powell A.J."/>
            <person name="Barry K."/>
            <person name="Miller A.N."/>
            <person name="Grigoriev I.V."/>
            <person name="Debuchy R."/>
            <person name="Gladieux P."/>
            <person name="Hiltunen Thoren M."/>
            <person name="Johannesson H."/>
        </authorList>
    </citation>
    <scope>NUCLEOTIDE SEQUENCE</scope>
    <source>
        <strain evidence="4">CBS 118394</strain>
    </source>
</reference>
<keyword evidence="1" id="KW-0479">Metal-binding</keyword>
<proteinExistence type="predicted"/>
<feature type="region of interest" description="Disordered" evidence="2">
    <location>
        <begin position="1"/>
        <end position="84"/>
    </location>
</feature>
<dbReference type="InterPro" id="IPR013087">
    <property type="entry name" value="Znf_C2H2_type"/>
</dbReference>
<dbReference type="PROSITE" id="PS50157">
    <property type="entry name" value="ZINC_FINGER_C2H2_2"/>
    <property type="match status" value="1"/>
</dbReference>
<organism evidence="4 5">
    <name type="scientific">Apodospora peruviana</name>
    <dbReference type="NCBI Taxonomy" id="516989"/>
    <lineage>
        <taxon>Eukaryota</taxon>
        <taxon>Fungi</taxon>
        <taxon>Dikarya</taxon>
        <taxon>Ascomycota</taxon>
        <taxon>Pezizomycotina</taxon>
        <taxon>Sordariomycetes</taxon>
        <taxon>Sordariomycetidae</taxon>
        <taxon>Sordariales</taxon>
        <taxon>Lasiosphaeriaceae</taxon>
        <taxon>Apodospora</taxon>
    </lineage>
</organism>
<gene>
    <name evidence="4" type="ORF">B0H66DRAFT_469697</name>
</gene>
<feature type="compositionally biased region" description="Polar residues" evidence="2">
    <location>
        <begin position="66"/>
        <end position="76"/>
    </location>
</feature>
<feature type="compositionally biased region" description="Polar residues" evidence="2">
    <location>
        <begin position="10"/>
        <end position="21"/>
    </location>
</feature>
<feature type="region of interest" description="Disordered" evidence="2">
    <location>
        <begin position="382"/>
        <end position="407"/>
    </location>
</feature>
<accession>A0AAE0IU70</accession>
<dbReference type="EMBL" id="JAUEDM010000001">
    <property type="protein sequence ID" value="KAK3331329.1"/>
    <property type="molecule type" value="Genomic_DNA"/>
</dbReference>
<reference evidence="4" key="2">
    <citation type="submission" date="2023-06" db="EMBL/GenBank/DDBJ databases">
        <authorList>
            <consortium name="Lawrence Berkeley National Laboratory"/>
            <person name="Haridas S."/>
            <person name="Hensen N."/>
            <person name="Bonometti L."/>
            <person name="Westerberg I."/>
            <person name="Brannstrom I.O."/>
            <person name="Guillou S."/>
            <person name="Cros-Aarteil S."/>
            <person name="Calhoun S."/>
            <person name="Kuo A."/>
            <person name="Mondo S."/>
            <person name="Pangilinan J."/>
            <person name="Riley R."/>
            <person name="Labutti K."/>
            <person name="Andreopoulos B."/>
            <person name="Lipzen A."/>
            <person name="Chen C."/>
            <person name="Yanf M."/>
            <person name="Daum C."/>
            <person name="Ng V."/>
            <person name="Clum A."/>
            <person name="Steindorff A."/>
            <person name="Ohm R."/>
            <person name="Martin F."/>
            <person name="Silar P."/>
            <person name="Natvig D."/>
            <person name="Lalanne C."/>
            <person name="Gautier V."/>
            <person name="Ament-Velasquez S.L."/>
            <person name="Kruys A."/>
            <person name="Hutchinson M.I."/>
            <person name="Powell A.J."/>
            <person name="Barry K."/>
            <person name="Miller A.N."/>
            <person name="Grigoriev I.V."/>
            <person name="Debuchy R."/>
            <person name="Gladieux P."/>
            <person name="Thoren M.H."/>
            <person name="Johannesson H."/>
        </authorList>
    </citation>
    <scope>NUCLEOTIDE SEQUENCE</scope>
    <source>
        <strain evidence="4">CBS 118394</strain>
    </source>
</reference>